<dbReference type="AlphaFoldDB" id="A0A931I1S1"/>
<organism evidence="1 2">
    <name type="scientific">Methylobrevis albus</name>
    <dbReference type="NCBI Taxonomy" id="2793297"/>
    <lineage>
        <taxon>Bacteria</taxon>
        <taxon>Pseudomonadati</taxon>
        <taxon>Pseudomonadota</taxon>
        <taxon>Alphaproteobacteria</taxon>
        <taxon>Hyphomicrobiales</taxon>
        <taxon>Pleomorphomonadaceae</taxon>
        <taxon>Methylobrevis</taxon>
    </lineage>
</organism>
<dbReference type="RefSeq" id="WP_197310791.1">
    <property type="nucleotide sequence ID" value="NZ_JADZLT010000049.1"/>
</dbReference>
<reference evidence="1" key="1">
    <citation type="submission" date="2020-12" db="EMBL/GenBank/DDBJ databases">
        <title>Methylobrevis albus sp. nov., isolated from fresh water lack sediment.</title>
        <authorList>
            <person name="Zou Q."/>
        </authorList>
    </citation>
    <scope>NUCLEOTIDE SEQUENCE</scope>
    <source>
        <strain evidence="1">L22</strain>
    </source>
</reference>
<evidence type="ECO:0000313" key="1">
    <source>
        <dbReference type="EMBL" id="MBH0237710.1"/>
    </source>
</evidence>
<keyword evidence="2" id="KW-1185">Reference proteome</keyword>
<dbReference type="Proteomes" id="UP000631694">
    <property type="component" value="Unassembled WGS sequence"/>
</dbReference>
<gene>
    <name evidence="1" type="ORF">I5731_07755</name>
</gene>
<accession>A0A931I1S1</accession>
<evidence type="ECO:0000313" key="2">
    <source>
        <dbReference type="Proteomes" id="UP000631694"/>
    </source>
</evidence>
<comment type="caution">
    <text evidence="1">The sequence shown here is derived from an EMBL/GenBank/DDBJ whole genome shotgun (WGS) entry which is preliminary data.</text>
</comment>
<sequence length="243" mass="25306">MRTVVPFPILIPYGVERWSPDAVRIVRFGDGRAELDAAVPLAVAPPGPGGLIRLNACGADLPPLAPGDPAGLAQRLEGALARMTGAWNAQGVRFVAGWFAALNRAVAEARPDLAARLAPFEGLYAPEDFIFSGPAPLPRAFLYAPDSGGGAPEADFVQVDFAAWLGGRPLALLAAQSALTPGAARRRRDRLGAAGIEIVSYTAADIADPEGRFFAGLLARLDVPFHVSETLPAAPGGPTLPLF</sequence>
<name>A0A931I1S1_9HYPH</name>
<protein>
    <submittedName>
        <fullName evidence="1">Uncharacterized protein</fullName>
    </submittedName>
</protein>
<proteinExistence type="predicted"/>
<dbReference type="EMBL" id="JADZLT010000049">
    <property type="protein sequence ID" value="MBH0237710.1"/>
    <property type="molecule type" value="Genomic_DNA"/>
</dbReference>